<name>A0ABU0J401_9HYPH</name>
<protein>
    <submittedName>
        <fullName evidence="1">DnaJ-class molecular chaperone</fullName>
    </submittedName>
</protein>
<dbReference type="RefSeq" id="WP_307271046.1">
    <property type="nucleotide sequence ID" value="NZ_JAUSVX010000003.1"/>
</dbReference>
<comment type="caution">
    <text evidence="1">The sequence shown here is derived from an EMBL/GenBank/DDBJ whole genome shotgun (WGS) entry which is preliminary data.</text>
</comment>
<reference evidence="1 2" key="1">
    <citation type="submission" date="2023-07" db="EMBL/GenBank/DDBJ databases">
        <title>Genomic Encyclopedia of Type Strains, Phase IV (KMG-IV): sequencing the most valuable type-strain genomes for metagenomic binning, comparative biology and taxonomic classification.</title>
        <authorList>
            <person name="Goeker M."/>
        </authorList>
    </citation>
    <scope>NUCLEOTIDE SEQUENCE [LARGE SCALE GENOMIC DNA]</scope>
    <source>
        <strain evidence="1 2">DSM 19619</strain>
    </source>
</reference>
<dbReference type="Proteomes" id="UP001242480">
    <property type="component" value="Unassembled WGS sequence"/>
</dbReference>
<keyword evidence="2" id="KW-1185">Reference proteome</keyword>
<dbReference type="EMBL" id="JAUSVX010000003">
    <property type="protein sequence ID" value="MDQ0468997.1"/>
    <property type="molecule type" value="Genomic_DNA"/>
</dbReference>
<evidence type="ECO:0000313" key="2">
    <source>
        <dbReference type="Proteomes" id="UP001242480"/>
    </source>
</evidence>
<evidence type="ECO:0000313" key="1">
    <source>
        <dbReference type="EMBL" id="MDQ0468997.1"/>
    </source>
</evidence>
<accession>A0ABU0J401</accession>
<organism evidence="1 2">
    <name type="scientific">Labrys wisconsinensis</name>
    <dbReference type="NCBI Taxonomy" id="425677"/>
    <lineage>
        <taxon>Bacteria</taxon>
        <taxon>Pseudomonadati</taxon>
        <taxon>Pseudomonadota</taxon>
        <taxon>Alphaproteobacteria</taxon>
        <taxon>Hyphomicrobiales</taxon>
        <taxon>Xanthobacteraceae</taxon>
        <taxon>Labrys</taxon>
    </lineage>
</organism>
<proteinExistence type="predicted"/>
<sequence>MTEYECAACFGSGMLAAGDELFPELACRHCGGAGCLEDTSTPRERPSPGAPGALVERGAHIVAPTCQGTNSLVP</sequence>
<gene>
    <name evidence="1" type="ORF">QO011_002008</name>
</gene>